<keyword evidence="3" id="KW-0964">Secreted</keyword>
<dbReference type="InterPro" id="IPR010259">
    <property type="entry name" value="S8pro/Inhibitor_I9"/>
</dbReference>
<evidence type="ECO:0000256" key="2">
    <source>
        <dbReference type="ARBA" id="ARBA00011073"/>
    </source>
</evidence>
<comment type="similarity">
    <text evidence="2 10">Belongs to the peptidase S8 family.</text>
</comment>
<dbReference type="InterPro" id="IPR037045">
    <property type="entry name" value="S8pro/Inhibitor_I9_sf"/>
</dbReference>
<dbReference type="CDD" id="cd02120">
    <property type="entry name" value="PA_subtilisin_like"/>
    <property type="match status" value="1"/>
</dbReference>
<comment type="caution">
    <text evidence="16">The sequence shown here is derived from an EMBL/GenBank/DDBJ whole genome shotgun (WGS) entry which is preliminary data.</text>
</comment>
<proteinExistence type="inferred from homology"/>
<dbReference type="InterPro" id="IPR015500">
    <property type="entry name" value="Peptidase_S8_subtilisin-rel"/>
</dbReference>
<dbReference type="GO" id="GO:0048731">
    <property type="term" value="P:system development"/>
    <property type="evidence" value="ECO:0007669"/>
    <property type="project" value="UniProtKB-ARBA"/>
</dbReference>
<dbReference type="PRINTS" id="PR00723">
    <property type="entry name" value="SUBTILISIN"/>
</dbReference>
<dbReference type="InterPro" id="IPR003137">
    <property type="entry name" value="PA_domain"/>
</dbReference>
<evidence type="ECO:0000313" key="16">
    <source>
        <dbReference type="EMBL" id="KAK9057401.1"/>
    </source>
</evidence>
<evidence type="ECO:0000256" key="3">
    <source>
        <dbReference type="ARBA" id="ARBA00022525"/>
    </source>
</evidence>
<dbReference type="InterPro" id="IPR034197">
    <property type="entry name" value="Peptidases_S8_3"/>
</dbReference>
<evidence type="ECO:0000256" key="8">
    <source>
        <dbReference type="ARBA" id="ARBA00023180"/>
    </source>
</evidence>
<feature type="active site" description="Charge relay system" evidence="9 10">
    <location>
        <position position="148"/>
    </location>
</feature>
<dbReference type="Gene3D" id="3.30.70.80">
    <property type="entry name" value="Peptidase S8 propeptide/proteinase inhibitor I9"/>
    <property type="match status" value="1"/>
</dbReference>
<dbReference type="Gene3D" id="3.40.50.200">
    <property type="entry name" value="Peptidase S8/S53 domain"/>
    <property type="match status" value="1"/>
</dbReference>
<dbReference type="GO" id="GO:0005576">
    <property type="term" value="C:extracellular region"/>
    <property type="evidence" value="ECO:0007669"/>
    <property type="project" value="UniProtKB-SubCell"/>
</dbReference>
<feature type="chain" id="PRO_5042841944" description="Subtilisin-like protease SBT1.2" evidence="11">
    <location>
        <begin position="23"/>
        <end position="775"/>
    </location>
</feature>
<comment type="subcellular location">
    <subcellularLocation>
        <location evidence="1">Secreted</location>
    </subcellularLocation>
</comment>
<evidence type="ECO:0000259" key="15">
    <source>
        <dbReference type="Pfam" id="PF17766"/>
    </source>
</evidence>
<evidence type="ECO:0000256" key="1">
    <source>
        <dbReference type="ARBA" id="ARBA00004613"/>
    </source>
</evidence>
<dbReference type="GO" id="GO:0004252">
    <property type="term" value="F:serine-type endopeptidase activity"/>
    <property type="evidence" value="ECO:0007669"/>
    <property type="project" value="UniProtKB-UniRule"/>
</dbReference>
<keyword evidence="8" id="KW-0325">Glycoprotein</keyword>
<dbReference type="AlphaFoldDB" id="A0AAP0CIN2"/>
<dbReference type="GO" id="GO:0006508">
    <property type="term" value="P:proteolysis"/>
    <property type="evidence" value="ECO:0007669"/>
    <property type="project" value="UniProtKB-KW"/>
</dbReference>
<reference evidence="16 17" key="1">
    <citation type="submission" date="2024-04" db="EMBL/GenBank/DDBJ databases">
        <title>The reference genome of an endangered Asteraceae, Deinandra increscens subsp. villosa, native to the Central Coast of California.</title>
        <authorList>
            <person name="Guilliams M."/>
            <person name="Hasenstab-Lehman K."/>
            <person name="Meyer R."/>
            <person name="Mcevoy S."/>
        </authorList>
    </citation>
    <scope>NUCLEOTIDE SEQUENCE [LARGE SCALE GENOMIC DNA]</scope>
    <source>
        <tissue evidence="16">Leaf</tissue>
    </source>
</reference>
<keyword evidence="5 11" id="KW-0732">Signal</keyword>
<organism evidence="16 17">
    <name type="scientific">Deinandra increscens subsp. villosa</name>
    <dbReference type="NCBI Taxonomy" id="3103831"/>
    <lineage>
        <taxon>Eukaryota</taxon>
        <taxon>Viridiplantae</taxon>
        <taxon>Streptophyta</taxon>
        <taxon>Embryophyta</taxon>
        <taxon>Tracheophyta</taxon>
        <taxon>Spermatophyta</taxon>
        <taxon>Magnoliopsida</taxon>
        <taxon>eudicotyledons</taxon>
        <taxon>Gunneridae</taxon>
        <taxon>Pentapetalae</taxon>
        <taxon>asterids</taxon>
        <taxon>campanulids</taxon>
        <taxon>Asterales</taxon>
        <taxon>Asteraceae</taxon>
        <taxon>Asteroideae</taxon>
        <taxon>Heliantheae alliance</taxon>
        <taxon>Madieae</taxon>
        <taxon>Madiinae</taxon>
        <taxon>Deinandra</taxon>
    </lineage>
</organism>
<feature type="signal peptide" evidence="11">
    <location>
        <begin position="1"/>
        <end position="22"/>
    </location>
</feature>
<feature type="domain" description="Subtilisin-like protease fibronectin type-III" evidence="15">
    <location>
        <begin position="665"/>
        <end position="767"/>
    </location>
</feature>
<evidence type="ECO:0000256" key="4">
    <source>
        <dbReference type="ARBA" id="ARBA00022670"/>
    </source>
</evidence>
<dbReference type="InterPro" id="IPR000209">
    <property type="entry name" value="Peptidase_S8/S53_dom"/>
</dbReference>
<evidence type="ECO:0000259" key="14">
    <source>
        <dbReference type="Pfam" id="PF05922"/>
    </source>
</evidence>
<dbReference type="FunFam" id="3.30.70.80:FF:000003">
    <property type="entry name" value="Subtilisin-like protease SBT1.9"/>
    <property type="match status" value="1"/>
</dbReference>
<evidence type="ECO:0000259" key="12">
    <source>
        <dbReference type="Pfam" id="PF00082"/>
    </source>
</evidence>
<feature type="domain" description="Peptidase S8/S53" evidence="12">
    <location>
        <begin position="139"/>
        <end position="586"/>
    </location>
</feature>
<evidence type="ECO:0000256" key="11">
    <source>
        <dbReference type="SAM" id="SignalP"/>
    </source>
</evidence>
<dbReference type="Pfam" id="PF02225">
    <property type="entry name" value="PA"/>
    <property type="match status" value="1"/>
</dbReference>
<feature type="domain" description="PA" evidence="13">
    <location>
        <begin position="380"/>
        <end position="462"/>
    </location>
</feature>
<feature type="domain" description="Inhibitor I9" evidence="14">
    <location>
        <begin position="36"/>
        <end position="114"/>
    </location>
</feature>
<evidence type="ECO:0000313" key="17">
    <source>
        <dbReference type="Proteomes" id="UP001408789"/>
    </source>
</evidence>
<dbReference type="EMBL" id="JBCNJP010000023">
    <property type="protein sequence ID" value="KAK9057401.1"/>
    <property type="molecule type" value="Genomic_DNA"/>
</dbReference>
<dbReference type="Gene3D" id="3.50.30.30">
    <property type="match status" value="1"/>
</dbReference>
<dbReference type="PANTHER" id="PTHR10795">
    <property type="entry name" value="PROPROTEIN CONVERTASE SUBTILISIN/KEXIN"/>
    <property type="match status" value="1"/>
</dbReference>
<keyword evidence="6 10" id="KW-0378">Hydrolase</keyword>
<dbReference type="InterPro" id="IPR045051">
    <property type="entry name" value="SBT"/>
</dbReference>
<gene>
    <name evidence="16" type="ORF">SSX86_022236</name>
</gene>
<dbReference type="CDD" id="cd04852">
    <property type="entry name" value="Peptidases_S8_3"/>
    <property type="match status" value="1"/>
</dbReference>
<dbReference type="InterPro" id="IPR041469">
    <property type="entry name" value="Subtilisin-like_FN3"/>
</dbReference>
<evidence type="ECO:0000259" key="13">
    <source>
        <dbReference type="Pfam" id="PF02225"/>
    </source>
</evidence>
<dbReference type="Gene3D" id="2.60.40.2310">
    <property type="match status" value="1"/>
</dbReference>
<protein>
    <recommendedName>
        <fullName evidence="18">Subtilisin-like protease SBT1.2</fullName>
    </recommendedName>
</protein>
<dbReference type="FunFam" id="3.40.50.200:FF:000006">
    <property type="entry name" value="Subtilisin-like protease SBT1.5"/>
    <property type="match status" value="1"/>
</dbReference>
<evidence type="ECO:0000256" key="6">
    <source>
        <dbReference type="ARBA" id="ARBA00022801"/>
    </source>
</evidence>
<evidence type="ECO:0008006" key="18">
    <source>
        <dbReference type="Google" id="ProtNLM"/>
    </source>
</evidence>
<keyword evidence="7 10" id="KW-0720">Serine protease</keyword>
<dbReference type="Pfam" id="PF17766">
    <property type="entry name" value="fn3_6"/>
    <property type="match status" value="1"/>
</dbReference>
<dbReference type="FunFam" id="3.50.30.30:FF:000005">
    <property type="entry name" value="subtilisin-like protease SBT1.5"/>
    <property type="match status" value="1"/>
</dbReference>
<dbReference type="InterPro" id="IPR036852">
    <property type="entry name" value="Peptidase_S8/S53_dom_sf"/>
</dbReference>
<accession>A0AAP0CIN2</accession>
<dbReference type="Pfam" id="PF00082">
    <property type="entry name" value="Peptidase_S8"/>
    <property type="match status" value="1"/>
</dbReference>
<feature type="active site" description="Charge relay system" evidence="9 10">
    <location>
        <position position="550"/>
    </location>
</feature>
<dbReference type="SUPFAM" id="SSF52743">
    <property type="entry name" value="Subtilisin-like"/>
    <property type="match status" value="1"/>
</dbReference>
<dbReference type="Pfam" id="PF05922">
    <property type="entry name" value="Inhibitor_I9"/>
    <property type="match status" value="1"/>
</dbReference>
<sequence>MAPKNLLFWAILLYSFSNPTYSFSTPTYAHQPPLKTYIIQLHPEAMPDSVFASKCHWHLSFLEKTVTDPSSRLLYSYQSAMEGFSAQLSEPELDLMRKLQHVVAIRPDRVHQLHTTYSYKFMGLSPTNAGGAWVKSGFGRGSIVGVLDTGVWPESPSFDDRGMPPVPKRWRGVCQQGEGFKTENCNRKLIGARFFSKGHRVASLSPSEDDVAEYLSPRDSHGHGTHTASTVGGSAVPMASVLGNGAGTARGMAPGAHIAIYKVCWFSGCYSSDILAAMDEAIRDGVDILSLSLGGFPIPLYDDSIAIGSFRAMEHKISVICAAGNNGPIANSVANVAPWVATIGASTLDRRFPAVVHMGNGKILYGESVYPGTSHEKQLEVVYLTGGDRGGNYCLKGSLPRNKVEGKMVVCDRGVNGRAEKGEIVKEAGGAAMILANTEINMEEDSIDAHVLPATLIGFSESVQLKSYINSTRRPAGRIIFGGTVIGEARGTSVAQFSSRGPSFTDPVIPKPDVIAPGVNIIAAWPQNLGPSGLPEDSRRVNFTIMSGTSMSCPHVGGLAALIRAAHPKWSPAAIKSALMTTAEVTDRYGKPIMDGKKPAGILAMGAGHVNPERAIEPGLVYDITPDEYIMHLCTIRYTQSEIFTITHRNVSCQDIMKKDKGFSLNYPSISVIFKSGMTGKMIKRRVTNVGEPKSTYTVQVVAPQGVKVRVKPRRLSFSRSYQALTYRVWFILQKPSRSKSGTFSQGQLTWMNLKDNKTKIRSPILVTKSTSKNH</sequence>
<evidence type="ECO:0000256" key="7">
    <source>
        <dbReference type="ARBA" id="ARBA00022825"/>
    </source>
</evidence>
<dbReference type="PROSITE" id="PS51892">
    <property type="entry name" value="SUBTILASE"/>
    <property type="match status" value="1"/>
</dbReference>
<keyword evidence="17" id="KW-1185">Reference proteome</keyword>
<evidence type="ECO:0000256" key="10">
    <source>
        <dbReference type="PROSITE-ProRule" id="PRU01240"/>
    </source>
</evidence>
<dbReference type="Proteomes" id="UP001408789">
    <property type="component" value="Unassembled WGS sequence"/>
</dbReference>
<evidence type="ECO:0000256" key="5">
    <source>
        <dbReference type="ARBA" id="ARBA00022729"/>
    </source>
</evidence>
<name>A0AAP0CIN2_9ASTR</name>
<feature type="active site" description="Charge relay system" evidence="9 10">
    <location>
        <position position="223"/>
    </location>
</feature>
<keyword evidence="4 10" id="KW-0645">Protease</keyword>
<evidence type="ECO:0000256" key="9">
    <source>
        <dbReference type="PIRSR" id="PIRSR615500-1"/>
    </source>
</evidence>